<name>A0A4Z2H7L6_9TELE</name>
<evidence type="ECO:0000256" key="1">
    <source>
        <dbReference type="SAM" id="MobiDB-lite"/>
    </source>
</evidence>
<dbReference type="Pfam" id="PF16600">
    <property type="entry name" value="Caskin1-CID"/>
    <property type="match status" value="1"/>
</dbReference>
<proteinExistence type="predicted"/>
<dbReference type="InterPro" id="IPR032232">
    <property type="entry name" value="Caskin1-CID"/>
</dbReference>
<evidence type="ECO:0000259" key="2">
    <source>
        <dbReference type="Pfam" id="PF16600"/>
    </source>
</evidence>
<protein>
    <recommendedName>
        <fullName evidence="2">Caskin-1 CASK-interaction domain-containing protein</fullName>
    </recommendedName>
</protein>
<organism evidence="3 4">
    <name type="scientific">Liparis tanakae</name>
    <name type="common">Tanaka's snailfish</name>
    <dbReference type="NCBI Taxonomy" id="230148"/>
    <lineage>
        <taxon>Eukaryota</taxon>
        <taxon>Metazoa</taxon>
        <taxon>Chordata</taxon>
        <taxon>Craniata</taxon>
        <taxon>Vertebrata</taxon>
        <taxon>Euteleostomi</taxon>
        <taxon>Actinopterygii</taxon>
        <taxon>Neopterygii</taxon>
        <taxon>Teleostei</taxon>
        <taxon>Neoteleostei</taxon>
        <taxon>Acanthomorphata</taxon>
        <taxon>Eupercaria</taxon>
        <taxon>Perciformes</taxon>
        <taxon>Cottioidei</taxon>
        <taxon>Cottales</taxon>
        <taxon>Liparidae</taxon>
        <taxon>Liparis</taxon>
    </lineage>
</organism>
<dbReference type="Proteomes" id="UP000314294">
    <property type="component" value="Unassembled WGS sequence"/>
</dbReference>
<keyword evidence="4" id="KW-1185">Reference proteome</keyword>
<feature type="region of interest" description="Disordered" evidence="1">
    <location>
        <begin position="1"/>
        <end position="27"/>
    </location>
</feature>
<dbReference type="AlphaFoldDB" id="A0A4Z2H7L6"/>
<comment type="caution">
    <text evidence="3">The sequence shown here is derived from an EMBL/GenBank/DDBJ whole genome shotgun (WGS) entry which is preliminary data.</text>
</comment>
<evidence type="ECO:0000313" key="4">
    <source>
        <dbReference type="Proteomes" id="UP000314294"/>
    </source>
</evidence>
<sequence length="183" mass="19129">MGSSGSVASVRSSGSGQSAGSGQHVLHPQAEGVKLLATVLSQSAKAKEHLLEQSKSVDQPAGSASSSRTSSQSGCPLHEAPPYDVATTRKGEGQGEGKVGQSRSLTAVSVLSPSFIQRSRILIPLWRDENVAPQSPKPHPSLSPPHTYTHTHTQTIYIYTHQDVTAVSLATGLVCAASVRMQP</sequence>
<feature type="compositionally biased region" description="Low complexity" evidence="1">
    <location>
        <begin position="63"/>
        <end position="73"/>
    </location>
</feature>
<gene>
    <name evidence="3" type="ORF">EYF80_028136</name>
</gene>
<feature type="domain" description="Caskin-1 CASK-interaction" evidence="2">
    <location>
        <begin position="2"/>
        <end position="42"/>
    </location>
</feature>
<accession>A0A4Z2H7L6</accession>
<dbReference type="OrthoDB" id="6156898at2759"/>
<evidence type="ECO:0000313" key="3">
    <source>
        <dbReference type="EMBL" id="TNN61631.1"/>
    </source>
</evidence>
<dbReference type="EMBL" id="SRLO01000312">
    <property type="protein sequence ID" value="TNN61631.1"/>
    <property type="molecule type" value="Genomic_DNA"/>
</dbReference>
<reference evidence="3 4" key="1">
    <citation type="submission" date="2019-03" db="EMBL/GenBank/DDBJ databases">
        <title>First draft genome of Liparis tanakae, snailfish: a comprehensive survey of snailfish specific genes.</title>
        <authorList>
            <person name="Kim W."/>
            <person name="Song I."/>
            <person name="Jeong J.-H."/>
            <person name="Kim D."/>
            <person name="Kim S."/>
            <person name="Ryu S."/>
            <person name="Song J.Y."/>
            <person name="Lee S.K."/>
        </authorList>
    </citation>
    <scope>NUCLEOTIDE SEQUENCE [LARGE SCALE GENOMIC DNA]</scope>
    <source>
        <tissue evidence="3">Muscle</tissue>
    </source>
</reference>
<feature type="region of interest" description="Disordered" evidence="1">
    <location>
        <begin position="46"/>
        <end position="101"/>
    </location>
</feature>
<feature type="compositionally biased region" description="Low complexity" evidence="1">
    <location>
        <begin position="1"/>
        <end position="23"/>
    </location>
</feature>